<sequence>MISDRYFRNKWAGMGVLRGESVPICSSDNTHLLRAARRKRPRKLLSEGTGHLPQGSKVPIEIKGAIFFRVYLRSDDIKTVEPFMTAVRVLTCLGCKFRKVGTLDKKKLD</sequence>
<keyword evidence="2" id="KW-1185">Reference proteome</keyword>
<proteinExistence type="predicted"/>
<protein>
    <recommendedName>
        <fullName evidence="3">Ribosomal protein L16</fullName>
    </recommendedName>
</protein>
<accession>A0AAV4XFJ1</accession>
<evidence type="ECO:0000313" key="2">
    <source>
        <dbReference type="Proteomes" id="UP001054945"/>
    </source>
</evidence>
<dbReference type="AlphaFoldDB" id="A0AAV4XFJ1"/>
<name>A0AAV4XFJ1_CAEEX</name>
<evidence type="ECO:0000313" key="1">
    <source>
        <dbReference type="EMBL" id="GIY92760.1"/>
    </source>
</evidence>
<comment type="caution">
    <text evidence="1">The sequence shown here is derived from an EMBL/GenBank/DDBJ whole genome shotgun (WGS) entry which is preliminary data.</text>
</comment>
<evidence type="ECO:0008006" key="3">
    <source>
        <dbReference type="Google" id="ProtNLM"/>
    </source>
</evidence>
<reference evidence="1 2" key="1">
    <citation type="submission" date="2021-06" db="EMBL/GenBank/DDBJ databases">
        <title>Caerostris extrusa draft genome.</title>
        <authorList>
            <person name="Kono N."/>
            <person name="Arakawa K."/>
        </authorList>
    </citation>
    <scope>NUCLEOTIDE SEQUENCE [LARGE SCALE GENOMIC DNA]</scope>
</reference>
<gene>
    <name evidence="1" type="ORF">CEXT_541381</name>
</gene>
<dbReference type="Proteomes" id="UP001054945">
    <property type="component" value="Unassembled WGS sequence"/>
</dbReference>
<organism evidence="1 2">
    <name type="scientific">Caerostris extrusa</name>
    <name type="common">Bark spider</name>
    <name type="synonym">Caerostris bankana</name>
    <dbReference type="NCBI Taxonomy" id="172846"/>
    <lineage>
        <taxon>Eukaryota</taxon>
        <taxon>Metazoa</taxon>
        <taxon>Ecdysozoa</taxon>
        <taxon>Arthropoda</taxon>
        <taxon>Chelicerata</taxon>
        <taxon>Arachnida</taxon>
        <taxon>Araneae</taxon>
        <taxon>Araneomorphae</taxon>
        <taxon>Entelegynae</taxon>
        <taxon>Araneoidea</taxon>
        <taxon>Araneidae</taxon>
        <taxon>Caerostris</taxon>
    </lineage>
</organism>
<dbReference type="EMBL" id="BPLR01017581">
    <property type="protein sequence ID" value="GIY92760.1"/>
    <property type="molecule type" value="Genomic_DNA"/>
</dbReference>